<protein>
    <submittedName>
        <fullName evidence="1">Uncharacterized protein</fullName>
    </submittedName>
</protein>
<name>A0ABR2T7D3_9ROSI</name>
<evidence type="ECO:0000313" key="1">
    <source>
        <dbReference type="EMBL" id="KAK9033184.1"/>
    </source>
</evidence>
<evidence type="ECO:0000313" key="2">
    <source>
        <dbReference type="Proteomes" id="UP001396334"/>
    </source>
</evidence>
<keyword evidence="2" id="KW-1185">Reference proteome</keyword>
<organism evidence="1 2">
    <name type="scientific">Hibiscus sabdariffa</name>
    <name type="common">roselle</name>
    <dbReference type="NCBI Taxonomy" id="183260"/>
    <lineage>
        <taxon>Eukaryota</taxon>
        <taxon>Viridiplantae</taxon>
        <taxon>Streptophyta</taxon>
        <taxon>Embryophyta</taxon>
        <taxon>Tracheophyta</taxon>
        <taxon>Spermatophyta</taxon>
        <taxon>Magnoliopsida</taxon>
        <taxon>eudicotyledons</taxon>
        <taxon>Gunneridae</taxon>
        <taxon>Pentapetalae</taxon>
        <taxon>rosids</taxon>
        <taxon>malvids</taxon>
        <taxon>Malvales</taxon>
        <taxon>Malvaceae</taxon>
        <taxon>Malvoideae</taxon>
        <taxon>Hibiscus</taxon>
    </lineage>
</organism>
<dbReference type="EMBL" id="JBBPBN010000008">
    <property type="protein sequence ID" value="KAK9033184.1"/>
    <property type="molecule type" value="Genomic_DNA"/>
</dbReference>
<proteinExistence type="predicted"/>
<reference evidence="1 2" key="1">
    <citation type="journal article" date="2024" name="G3 (Bethesda)">
        <title>Genome assembly of Hibiscus sabdariffa L. provides insights into metabolisms of medicinal natural products.</title>
        <authorList>
            <person name="Kim T."/>
        </authorList>
    </citation>
    <scope>NUCLEOTIDE SEQUENCE [LARGE SCALE GENOMIC DNA]</scope>
    <source>
        <strain evidence="1">TK-2024</strain>
        <tissue evidence="1">Old leaves</tissue>
    </source>
</reference>
<sequence length="103" mass="11665">MFLHLPLGQDLRLTKLRALQNVTQTIGPHPPLELGTDLEVEQDLYQDIDPDYNLPRLQPKLDDSLEGFASLPHLSLRELPERSGGRDFVSFVADSESHRLSSF</sequence>
<comment type="caution">
    <text evidence="1">The sequence shown here is derived from an EMBL/GenBank/DDBJ whole genome shotgun (WGS) entry which is preliminary data.</text>
</comment>
<dbReference type="Proteomes" id="UP001396334">
    <property type="component" value="Unassembled WGS sequence"/>
</dbReference>
<accession>A0ABR2T7D3</accession>
<gene>
    <name evidence="1" type="ORF">V6N11_018221</name>
</gene>